<dbReference type="GO" id="GO:0010468">
    <property type="term" value="P:regulation of gene expression"/>
    <property type="evidence" value="ECO:0007669"/>
    <property type="project" value="TreeGrafter"/>
</dbReference>
<evidence type="ECO:0000313" key="14">
    <source>
        <dbReference type="Proteomes" id="UP000886520"/>
    </source>
</evidence>
<dbReference type="GO" id="GO:0005634">
    <property type="term" value="C:nucleus"/>
    <property type="evidence" value="ECO:0007669"/>
    <property type="project" value="UniProtKB-SubCell"/>
</dbReference>
<dbReference type="SUPFAM" id="SSF46774">
    <property type="entry name" value="ARID-like"/>
    <property type="match status" value="1"/>
</dbReference>
<keyword evidence="4 7" id="KW-0863">Zinc-finger</keyword>
<dbReference type="PROSITE" id="PS50016">
    <property type="entry name" value="ZF_PHD_2"/>
    <property type="match status" value="3"/>
</dbReference>
<dbReference type="InterPro" id="IPR011011">
    <property type="entry name" value="Znf_FYVE_PHD"/>
</dbReference>
<dbReference type="Pfam" id="PF08429">
    <property type="entry name" value="PLU-1"/>
    <property type="match status" value="2"/>
</dbReference>
<evidence type="ECO:0000256" key="8">
    <source>
        <dbReference type="SAM" id="MobiDB-lite"/>
    </source>
</evidence>
<dbReference type="GO" id="GO:0003677">
    <property type="term" value="F:DNA binding"/>
    <property type="evidence" value="ECO:0007669"/>
    <property type="project" value="InterPro"/>
</dbReference>
<reference evidence="13" key="1">
    <citation type="submission" date="2021-01" db="EMBL/GenBank/DDBJ databases">
        <title>Adiantum capillus-veneris genome.</title>
        <authorList>
            <person name="Fang Y."/>
            <person name="Liao Q."/>
        </authorList>
    </citation>
    <scope>NUCLEOTIDE SEQUENCE</scope>
    <source>
        <strain evidence="13">H3</strain>
        <tissue evidence="13">Leaf</tissue>
    </source>
</reference>
<feature type="domain" description="PHD-type" evidence="9">
    <location>
        <begin position="242"/>
        <end position="292"/>
    </location>
</feature>
<dbReference type="Pfam" id="PF02928">
    <property type="entry name" value="zf-C5HC2"/>
    <property type="match status" value="1"/>
</dbReference>
<dbReference type="PROSITE" id="PS01359">
    <property type="entry name" value="ZF_PHD_1"/>
    <property type="match status" value="2"/>
</dbReference>
<dbReference type="EMBL" id="JABFUD020000014">
    <property type="protein sequence ID" value="KAI5070796.1"/>
    <property type="molecule type" value="Genomic_DNA"/>
</dbReference>
<evidence type="ECO:0000256" key="1">
    <source>
        <dbReference type="ARBA" id="ARBA00004123"/>
    </source>
</evidence>
<evidence type="ECO:0000259" key="11">
    <source>
        <dbReference type="PROSITE" id="PS51183"/>
    </source>
</evidence>
<feature type="compositionally biased region" description="Basic and acidic residues" evidence="8">
    <location>
        <begin position="1"/>
        <end position="12"/>
    </location>
</feature>
<evidence type="ECO:0000256" key="3">
    <source>
        <dbReference type="ARBA" id="ARBA00022737"/>
    </source>
</evidence>
<dbReference type="InterPro" id="IPR001965">
    <property type="entry name" value="Znf_PHD"/>
</dbReference>
<dbReference type="GO" id="GO:0008270">
    <property type="term" value="F:zinc ion binding"/>
    <property type="evidence" value="ECO:0007669"/>
    <property type="project" value="UniProtKB-KW"/>
</dbReference>
<dbReference type="PROSITE" id="PS51011">
    <property type="entry name" value="ARID"/>
    <property type="match status" value="1"/>
</dbReference>
<dbReference type="InterPro" id="IPR013083">
    <property type="entry name" value="Znf_RING/FYVE/PHD"/>
</dbReference>
<feature type="domain" description="ARID" evidence="10">
    <location>
        <begin position="97"/>
        <end position="193"/>
    </location>
</feature>
<protein>
    <submittedName>
        <fullName evidence="13">Uncharacterized protein</fullName>
    </submittedName>
</protein>
<dbReference type="InterPro" id="IPR019787">
    <property type="entry name" value="Znf_PHD-finger"/>
</dbReference>
<feature type="domain" description="JmjN" evidence="11">
    <location>
        <begin position="30"/>
        <end position="71"/>
    </location>
</feature>
<dbReference type="SMART" id="SM01014">
    <property type="entry name" value="ARID"/>
    <property type="match status" value="1"/>
</dbReference>
<proteinExistence type="predicted"/>
<dbReference type="SMART" id="SM00501">
    <property type="entry name" value="BRIGHT"/>
    <property type="match status" value="1"/>
</dbReference>
<evidence type="ECO:0000259" key="10">
    <source>
        <dbReference type="PROSITE" id="PS51011"/>
    </source>
</evidence>
<evidence type="ECO:0000256" key="5">
    <source>
        <dbReference type="ARBA" id="ARBA00022833"/>
    </source>
</evidence>
<dbReference type="SMART" id="SM00558">
    <property type="entry name" value="JmjC"/>
    <property type="match status" value="1"/>
</dbReference>
<dbReference type="PANTHER" id="PTHR10694:SF133">
    <property type="entry name" value="LYSINE-SPECIFIC DEMETHYLASE JMJ17"/>
    <property type="match status" value="1"/>
</dbReference>
<dbReference type="Pfam" id="PF00628">
    <property type="entry name" value="PHD"/>
    <property type="match status" value="2"/>
</dbReference>
<dbReference type="SMART" id="SM00545">
    <property type="entry name" value="JmjN"/>
    <property type="match status" value="1"/>
</dbReference>
<evidence type="ECO:0000256" key="6">
    <source>
        <dbReference type="ARBA" id="ARBA00023242"/>
    </source>
</evidence>
<comment type="subcellular location">
    <subcellularLocation>
        <location evidence="1">Nucleus</location>
    </subcellularLocation>
</comment>
<accession>A0A9D4ZFF5</accession>
<dbReference type="Pfam" id="PF01388">
    <property type="entry name" value="ARID"/>
    <property type="match status" value="1"/>
</dbReference>
<organism evidence="13 14">
    <name type="scientific">Adiantum capillus-veneris</name>
    <name type="common">Maidenhair fern</name>
    <dbReference type="NCBI Taxonomy" id="13818"/>
    <lineage>
        <taxon>Eukaryota</taxon>
        <taxon>Viridiplantae</taxon>
        <taxon>Streptophyta</taxon>
        <taxon>Embryophyta</taxon>
        <taxon>Tracheophyta</taxon>
        <taxon>Polypodiopsida</taxon>
        <taxon>Polypodiidae</taxon>
        <taxon>Polypodiales</taxon>
        <taxon>Pteridineae</taxon>
        <taxon>Pteridaceae</taxon>
        <taxon>Vittarioideae</taxon>
        <taxon>Adiantum</taxon>
    </lineage>
</organism>
<dbReference type="Pfam" id="PF02375">
    <property type="entry name" value="JmjN"/>
    <property type="match status" value="1"/>
</dbReference>
<dbReference type="SMART" id="SM00249">
    <property type="entry name" value="PHD"/>
    <property type="match status" value="3"/>
</dbReference>
<dbReference type="Gene3D" id="3.30.40.10">
    <property type="entry name" value="Zinc/RING finger domain, C3HC4 (zinc finger)"/>
    <property type="match status" value="3"/>
</dbReference>
<dbReference type="GO" id="GO:0032452">
    <property type="term" value="F:histone demethylase activity"/>
    <property type="evidence" value="ECO:0007669"/>
    <property type="project" value="TreeGrafter"/>
</dbReference>
<dbReference type="InterPro" id="IPR019786">
    <property type="entry name" value="Zinc_finger_PHD-type_CS"/>
</dbReference>
<dbReference type="PANTHER" id="PTHR10694">
    <property type="entry name" value="LYSINE-SPECIFIC DEMETHYLASE"/>
    <property type="match status" value="1"/>
</dbReference>
<name>A0A9D4ZFF5_ADICA</name>
<gene>
    <name evidence="13" type="ORF">GOP47_0015139</name>
</gene>
<dbReference type="OrthoDB" id="1678912at2759"/>
<evidence type="ECO:0000259" key="9">
    <source>
        <dbReference type="PROSITE" id="PS50016"/>
    </source>
</evidence>
<dbReference type="InterPro" id="IPR003347">
    <property type="entry name" value="JmjC_dom"/>
</dbReference>
<keyword evidence="2" id="KW-0479">Metal-binding</keyword>
<feature type="domain" description="PHD-type" evidence="9">
    <location>
        <begin position="1733"/>
        <end position="1796"/>
    </location>
</feature>
<dbReference type="GO" id="GO:0000785">
    <property type="term" value="C:chromatin"/>
    <property type="evidence" value="ECO:0007669"/>
    <property type="project" value="TreeGrafter"/>
</dbReference>
<dbReference type="SUPFAM" id="SSF57903">
    <property type="entry name" value="FYVE/PHD zinc finger"/>
    <property type="match status" value="3"/>
</dbReference>
<keyword evidence="14" id="KW-1185">Reference proteome</keyword>
<feature type="domain" description="PHD-type" evidence="9">
    <location>
        <begin position="1474"/>
        <end position="1527"/>
    </location>
</feature>
<keyword evidence="3" id="KW-0677">Repeat</keyword>
<comment type="caution">
    <text evidence="13">The sequence shown here is derived from an EMBL/GenBank/DDBJ whole genome shotgun (WGS) entry which is preliminary data.</text>
</comment>
<evidence type="ECO:0000256" key="4">
    <source>
        <dbReference type="ARBA" id="ARBA00022771"/>
    </source>
</evidence>
<dbReference type="CDD" id="cd15543">
    <property type="entry name" value="PHD_RSF1"/>
    <property type="match status" value="1"/>
</dbReference>
<evidence type="ECO:0000313" key="13">
    <source>
        <dbReference type="EMBL" id="KAI5070796.1"/>
    </source>
</evidence>
<sequence>MGRDNCPDDSGHHKQRGQAAKSGFLGIPEAPVYHPTEEEFKDPLVYIEKIRKEAEVYGICKIVPPKQWHPPFTIDRKTFTFPTKLQAIHHLQMRPAAHDADTFKLEYTRFLEKEGHAAENWPSFRGKDLDLCQFFSAVKRHGGYQKVTKDKKWGEVLQILDPSYMLTSQSESLQTMLSAMYETHLYDYEVYLSKLAGRKRNRNMADQDVKSTLRERKLRRLSSSECELSDGDNKEDIQMRVNQICEQCQSGVHEQSMLLCDRCDRGWHLYCLTPPLASAPPGSWYCFDCLASEKESFGFTTGQVHNFDSFRQAAKRFKNKWFGGRKDVSYAEVEEEFWSVVERCKGPVEVLYGSDLASEVYGSGFPRPSDRVPPSVDKHVWNEYVNSPWNLNNFPKLDGSVLKHVQENIPGVTVPWVYMGMLFSSFCWHYEDQCFYSINYLHWGEPKCWYGVPGSAVDAFEQVMHKTFPDLFEAQPDLLFQLVTMLNPKVLRENDVPVCTTIQERGNFVITFPRSYHGGFNLGLNCAEAVNFATLDWLPFGRFGVERARLYHKAAVLSQEELLFVVAKNEQSYERSSSWVREELEEMISVERNQRMTLWQSGIVRSSKMLPRKLPDVVGTEEDPECVICKYCLFFSAVTCSCCPGRAVCLQHSEHLCECSKDQQHLLYRYSLAELDELQLQLDSCDSADDESGGKQRKGCRQSNAVVAAKRIKQAKSSAIAHTKLADTWCSKANALLCTTPKLLDVENLLREAEQFLWAGHEMDSVRLLEKRLRSVQSWAQGVVTCLASSGIKLEDKEENAGKALLATAQELLSVEPAPCALEKSVLKLKGLVESASSMQEELKILFSSRTCLELAELEGLQQKLSLSLFRFPEADKLDELVKTTYVWRKKVQRLFLEPRMCWISGQKNGTNMDTLHALQAEAGELFVLLPEKKILNAYVSKLEKWQERAKLLLETAVPLQVIEEFLSEVDSVPVYFKEAEILERRIYEINEWIRSAYKVIADVQQQKYYKSSMELLSALIRSGELLKIKVKEMDYVILEFKRVSWLERATKGLQSQLTTRELADLLKEARSLSLENEEVYVELCQVVEAAQEWEAKASHCLQDGAFMDDFRALRRGSSKIYATLSGWVGINLELMQAEAFLHHAQPFIDHASPHTDATLNFHALQDLISQSHSFKVNLPERRLLCDVFNNIESWRKKAVELINYAKHSLQGSDLISQFHLEVAVEEVNLNIIAGMNCSLTDLRCVVDEGKALGFELPEIETLRMLVAATEWSMKFSTMLLGRPSIEELGNYLKETESFRDCFCQLQQLHCAVSKAKDWSLKLRRTLHQQNCDLKCSVYDLEDLLFEAKDLGINVFSDVTYLEELLAFHKAWQKQISKCLHSSAQSISWEELHQLQNIGKTSQIRFDDAEVLENEVVKVETWLSKCLLKLLGESELPSMPLMEVLSKVQTSVDTSLQQLQKRAYIEGDDLCTEDGVCHLCKKFVDYVNNNHLKCDNCNDRYHRSCLALENYQEWTQSQFVCSFCNAFNAGVVWLDEDVLSKICITKRPTLTALQDLLEAAEGLRFRMKEVELLEDIIEGVQEWENCLQQLVDPILRSHSSQSFFSSSLLSALKIAGTMEVQGDEKCQLALALAVNAWRMHAKSIMESPTKPSYRTVCRILKEGLAIPFLTHDCVLKDLKTWETMASVWVSQAKMAVEDDGDMPLEDVFKLIMEGEKLPIAFTKELADLKARTSLYCICRKPYDKERGMIACDSCSEWYHFDCVGLPEPDSSDDECSDLLQRCGSAGEFLCPNCKDVELVDSSNLITELQDDICVPMKVDDIHEETLFPMKVDDVREETLYTPPLWYARGKRSSRVSVRVRADLQERWQNHSSILYCSKPLAKGADGQATIVSASGRPCRRTAGQNSRFESFVLLMHSG</sequence>
<dbReference type="Pfam" id="PF02373">
    <property type="entry name" value="JmjC"/>
    <property type="match status" value="1"/>
</dbReference>
<dbReference type="Gene3D" id="2.60.120.650">
    <property type="entry name" value="Cupin"/>
    <property type="match status" value="2"/>
</dbReference>
<dbReference type="CDD" id="cd16100">
    <property type="entry name" value="ARID"/>
    <property type="match status" value="1"/>
</dbReference>
<evidence type="ECO:0000256" key="7">
    <source>
        <dbReference type="PROSITE-ProRule" id="PRU00146"/>
    </source>
</evidence>
<feature type="region of interest" description="Disordered" evidence="8">
    <location>
        <begin position="1"/>
        <end position="21"/>
    </location>
</feature>
<feature type="domain" description="JmjC" evidence="12">
    <location>
        <begin position="383"/>
        <end position="549"/>
    </location>
</feature>
<dbReference type="PROSITE" id="PS51183">
    <property type="entry name" value="JMJN"/>
    <property type="match status" value="1"/>
</dbReference>
<dbReference type="Proteomes" id="UP000886520">
    <property type="component" value="Chromosome 14"/>
</dbReference>
<dbReference type="CDD" id="cd15517">
    <property type="entry name" value="PHD_TCF19_like"/>
    <property type="match status" value="1"/>
</dbReference>
<dbReference type="InterPro" id="IPR004198">
    <property type="entry name" value="Znf_C5HC2"/>
</dbReference>
<dbReference type="InterPro" id="IPR036431">
    <property type="entry name" value="ARID_dom_sf"/>
</dbReference>
<dbReference type="InterPro" id="IPR003349">
    <property type="entry name" value="JmjN"/>
</dbReference>
<evidence type="ECO:0000259" key="12">
    <source>
        <dbReference type="PROSITE" id="PS51184"/>
    </source>
</evidence>
<dbReference type="PROSITE" id="PS51184">
    <property type="entry name" value="JMJC"/>
    <property type="match status" value="1"/>
</dbReference>
<dbReference type="SUPFAM" id="SSF51197">
    <property type="entry name" value="Clavaminate synthase-like"/>
    <property type="match status" value="1"/>
</dbReference>
<keyword evidence="6" id="KW-0539">Nucleus</keyword>
<evidence type="ECO:0000256" key="2">
    <source>
        <dbReference type="ARBA" id="ARBA00022723"/>
    </source>
</evidence>
<dbReference type="InterPro" id="IPR001606">
    <property type="entry name" value="ARID_dom"/>
</dbReference>
<dbReference type="InterPro" id="IPR013637">
    <property type="entry name" value="Lys_sp_deMease-like_dom"/>
</dbReference>
<keyword evidence="5" id="KW-0862">Zinc</keyword>